<dbReference type="Pfam" id="PF00025">
    <property type="entry name" value="Arf"/>
    <property type="match status" value="1"/>
</dbReference>
<dbReference type="PROSITE" id="PS51417">
    <property type="entry name" value="ARF"/>
    <property type="match status" value="1"/>
</dbReference>
<evidence type="ECO:0000313" key="6">
    <source>
        <dbReference type="EMBL" id="TNJ30236.1"/>
    </source>
</evidence>
<dbReference type="Proteomes" id="UP000315496">
    <property type="component" value="Chromosome 1"/>
</dbReference>
<dbReference type="SMART" id="SM00177">
    <property type="entry name" value="ARF"/>
    <property type="match status" value="1"/>
</dbReference>
<evidence type="ECO:0000256" key="3">
    <source>
        <dbReference type="ARBA" id="ARBA00023134"/>
    </source>
</evidence>
<evidence type="ECO:0000256" key="1">
    <source>
        <dbReference type="ARBA" id="ARBA00010290"/>
    </source>
</evidence>
<dbReference type="InterPro" id="IPR006689">
    <property type="entry name" value="Small_GTPase_ARF/SAR"/>
</dbReference>
<dbReference type="InterPro" id="IPR044612">
    <property type="entry name" value="ARL2/3"/>
</dbReference>
<reference evidence="6 7" key="1">
    <citation type="submission" date="2019-05" db="EMBL/GenBank/DDBJ databases">
        <title>The compact genome of Giardia muris reveals important steps in the evolution of intestinal protozoan parasites.</title>
        <authorList>
            <person name="Xu F."/>
            <person name="Jimenez-Gonzalez A."/>
            <person name="Einarsson E."/>
            <person name="Astvaldsson A."/>
            <person name="Peirasmaki D."/>
            <person name="Eckmann L."/>
            <person name="Andersson J.O."/>
            <person name="Svard S.G."/>
            <person name="Jerlstrom-Hultqvist J."/>
        </authorList>
    </citation>
    <scope>NUCLEOTIDE SEQUENCE [LARGE SCALE GENOMIC DNA]</scope>
    <source>
        <strain evidence="6 7">Roberts-Thomson</strain>
    </source>
</reference>
<keyword evidence="5" id="KW-0460">Magnesium</keyword>
<dbReference type="PANTHER" id="PTHR45697">
    <property type="entry name" value="ADP-RIBOSYLATION FACTOR-LIKE PROTEIN 2-RELATED"/>
    <property type="match status" value="1"/>
</dbReference>
<accession>A0A4Z1SWY8</accession>
<comment type="similarity">
    <text evidence="1">Belongs to the small GTPase superfamily. Arf family.</text>
</comment>
<sequence>MGFLSILRGIRSSENEVRVLIVGLDCSGKTTIVGSLLERSLTEIAPTLGFNIDTWKPPGKDISVALWDVGGQQTIRTYWRNYFSATDALIWVIDSTDRRRVNICHTALKEILHAEKLQGCPVLLLCNKQDVPSALTPEEIQSLLTLPSLCKNRLWRIFSCSAIQRTGIDEAFTWLVEQLEAQTLAARIDDDDLETAAWK</sequence>
<dbReference type="FunFam" id="3.40.50.300:FF:001166">
    <property type="entry name" value="ADP-ribosylation factor D"/>
    <property type="match status" value="1"/>
</dbReference>
<protein>
    <submittedName>
        <fullName evidence="6">ADP-Ribosylation Factor like protein 2b</fullName>
    </submittedName>
</protein>
<dbReference type="PRINTS" id="PR00449">
    <property type="entry name" value="RASTRNSFRMNG"/>
</dbReference>
<dbReference type="InterPro" id="IPR027417">
    <property type="entry name" value="P-loop_NTPase"/>
</dbReference>
<dbReference type="SMART" id="SM00178">
    <property type="entry name" value="SAR"/>
    <property type="match status" value="1"/>
</dbReference>
<dbReference type="GO" id="GO:0005525">
    <property type="term" value="F:GTP binding"/>
    <property type="evidence" value="ECO:0007669"/>
    <property type="project" value="UniProtKB-KW"/>
</dbReference>
<name>A0A4Z1SWY8_GIAMU</name>
<evidence type="ECO:0000256" key="4">
    <source>
        <dbReference type="PIRSR" id="PIRSR606689-1"/>
    </source>
</evidence>
<dbReference type="VEuPathDB" id="GiardiaDB:GMRT_14225"/>
<dbReference type="Gene3D" id="3.40.50.300">
    <property type="entry name" value="P-loop containing nucleotide triphosphate hydrolases"/>
    <property type="match status" value="1"/>
</dbReference>
<dbReference type="GO" id="GO:0046872">
    <property type="term" value="F:metal ion binding"/>
    <property type="evidence" value="ECO:0007669"/>
    <property type="project" value="UniProtKB-KW"/>
</dbReference>
<dbReference type="InterPro" id="IPR005225">
    <property type="entry name" value="Small_GTP-bd"/>
</dbReference>
<dbReference type="SMART" id="SM00175">
    <property type="entry name" value="RAB"/>
    <property type="match status" value="1"/>
</dbReference>
<evidence type="ECO:0000256" key="5">
    <source>
        <dbReference type="PIRSR" id="PIRSR606689-2"/>
    </source>
</evidence>
<dbReference type="EMBL" id="VDLU01000001">
    <property type="protein sequence ID" value="TNJ30236.1"/>
    <property type="molecule type" value="Genomic_DNA"/>
</dbReference>
<organism evidence="6 7">
    <name type="scientific">Giardia muris</name>
    <dbReference type="NCBI Taxonomy" id="5742"/>
    <lineage>
        <taxon>Eukaryota</taxon>
        <taxon>Metamonada</taxon>
        <taxon>Diplomonadida</taxon>
        <taxon>Hexamitidae</taxon>
        <taxon>Giardiinae</taxon>
        <taxon>Giardia</taxon>
    </lineage>
</organism>
<gene>
    <name evidence="6" type="ORF">GMRT_14225</name>
</gene>
<dbReference type="AlphaFoldDB" id="A0A4Z1SWY8"/>
<dbReference type="SUPFAM" id="SSF52540">
    <property type="entry name" value="P-loop containing nucleoside triphosphate hydrolases"/>
    <property type="match status" value="1"/>
</dbReference>
<evidence type="ECO:0000313" key="7">
    <source>
        <dbReference type="Proteomes" id="UP000315496"/>
    </source>
</evidence>
<keyword evidence="7" id="KW-1185">Reference proteome</keyword>
<dbReference type="OrthoDB" id="2011769at2759"/>
<keyword evidence="5" id="KW-0479">Metal-binding</keyword>
<feature type="binding site" evidence="5">
    <location>
        <position position="30"/>
    </location>
    <ligand>
        <name>Mg(2+)</name>
        <dbReference type="ChEBI" id="CHEBI:18420"/>
    </ligand>
</feature>
<dbReference type="GO" id="GO:0003924">
    <property type="term" value="F:GTPase activity"/>
    <property type="evidence" value="ECO:0007669"/>
    <property type="project" value="InterPro"/>
</dbReference>
<keyword evidence="3 4" id="KW-0342">GTP-binding</keyword>
<comment type="caution">
    <text evidence="6">The sequence shown here is derived from an EMBL/GenBank/DDBJ whole genome shotgun (WGS) entry which is preliminary data.</text>
</comment>
<keyword evidence="2 4" id="KW-0547">Nucleotide-binding</keyword>
<feature type="binding site" evidence="4">
    <location>
        <position position="71"/>
    </location>
    <ligand>
        <name>GTP</name>
        <dbReference type="ChEBI" id="CHEBI:37565"/>
    </ligand>
</feature>
<feature type="binding site" evidence="5">
    <location>
        <position position="47"/>
    </location>
    <ligand>
        <name>Mg(2+)</name>
        <dbReference type="ChEBI" id="CHEBI:18420"/>
    </ligand>
</feature>
<feature type="binding site" evidence="4">
    <location>
        <begin position="23"/>
        <end position="30"/>
    </location>
    <ligand>
        <name>GTP</name>
        <dbReference type="ChEBI" id="CHEBI:37565"/>
    </ligand>
</feature>
<evidence type="ECO:0000256" key="2">
    <source>
        <dbReference type="ARBA" id="ARBA00022741"/>
    </source>
</evidence>
<proteinExistence type="inferred from homology"/>
<dbReference type="NCBIfam" id="TIGR00231">
    <property type="entry name" value="small_GTP"/>
    <property type="match status" value="1"/>
</dbReference>
<feature type="binding site" evidence="4">
    <location>
        <begin position="127"/>
        <end position="130"/>
    </location>
    <ligand>
        <name>GTP</name>
        <dbReference type="ChEBI" id="CHEBI:37565"/>
    </ligand>
</feature>